<reference evidence="1 2" key="1">
    <citation type="journal article" date="2020" name="Nat. Food">
        <title>A phased Vanilla planifolia genome enables genetic improvement of flavour and production.</title>
        <authorList>
            <person name="Hasing T."/>
            <person name="Tang H."/>
            <person name="Brym M."/>
            <person name="Khazi F."/>
            <person name="Huang T."/>
            <person name="Chambers A.H."/>
        </authorList>
    </citation>
    <scope>NUCLEOTIDE SEQUENCE [LARGE SCALE GENOMIC DNA]</scope>
    <source>
        <tissue evidence="1">Leaf</tissue>
    </source>
</reference>
<evidence type="ECO:0000313" key="1">
    <source>
        <dbReference type="EMBL" id="KAG0456969.1"/>
    </source>
</evidence>
<evidence type="ECO:0000313" key="2">
    <source>
        <dbReference type="Proteomes" id="UP000636800"/>
    </source>
</evidence>
<protein>
    <submittedName>
        <fullName evidence="1">Uncharacterized protein</fullName>
    </submittedName>
</protein>
<organism evidence="1 2">
    <name type="scientific">Vanilla planifolia</name>
    <name type="common">Vanilla</name>
    <dbReference type="NCBI Taxonomy" id="51239"/>
    <lineage>
        <taxon>Eukaryota</taxon>
        <taxon>Viridiplantae</taxon>
        <taxon>Streptophyta</taxon>
        <taxon>Embryophyta</taxon>
        <taxon>Tracheophyta</taxon>
        <taxon>Spermatophyta</taxon>
        <taxon>Magnoliopsida</taxon>
        <taxon>Liliopsida</taxon>
        <taxon>Asparagales</taxon>
        <taxon>Orchidaceae</taxon>
        <taxon>Vanilloideae</taxon>
        <taxon>Vanilleae</taxon>
        <taxon>Vanilla</taxon>
    </lineage>
</organism>
<comment type="caution">
    <text evidence="1">The sequence shown here is derived from an EMBL/GenBank/DDBJ whole genome shotgun (WGS) entry which is preliminary data.</text>
</comment>
<accession>A0A835UBM3</accession>
<dbReference type="Proteomes" id="UP000636800">
    <property type="component" value="Chromosome 12"/>
</dbReference>
<dbReference type="OrthoDB" id="6080404at2759"/>
<keyword evidence="2" id="KW-1185">Reference proteome</keyword>
<gene>
    <name evidence="1" type="ORF">HPP92_022126</name>
</gene>
<proteinExistence type="predicted"/>
<name>A0A835UBM3_VANPL</name>
<dbReference type="EMBL" id="JADCNL010000012">
    <property type="protein sequence ID" value="KAG0456969.1"/>
    <property type="molecule type" value="Genomic_DNA"/>
</dbReference>
<sequence length="169" mass="19380">MDENDCQQMVYVAKKQGIKGEHRLNKTPLIEVRSLADTIITISLEGLKLQCENNGFLNVMEADNSIVWFWQPVPVQISENHISKQRLNKEIKTQQIGTPSRLSYFKHGINFSSHFPHVDIKPSGFTSIQKSRVVNLNTRKDEFSRTKGHANAPLYPFIDTVKKDENIED</sequence>
<dbReference type="AlphaFoldDB" id="A0A835UBM3"/>